<comment type="catalytic activity">
    <reaction evidence="7 8">
        <text>(R)-pantoate + beta-alanine + ATP = (R)-pantothenate + AMP + diphosphate + H(+)</text>
        <dbReference type="Rhea" id="RHEA:10912"/>
        <dbReference type="ChEBI" id="CHEBI:15378"/>
        <dbReference type="ChEBI" id="CHEBI:15980"/>
        <dbReference type="ChEBI" id="CHEBI:29032"/>
        <dbReference type="ChEBI" id="CHEBI:30616"/>
        <dbReference type="ChEBI" id="CHEBI:33019"/>
        <dbReference type="ChEBI" id="CHEBI:57966"/>
        <dbReference type="ChEBI" id="CHEBI:456215"/>
        <dbReference type="EC" id="6.3.2.1"/>
    </reaction>
</comment>
<dbReference type="EC" id="6.3.2.1" evidence="8"/>
<evidence type="ECO:0000256" key="4">
    <source>
        <dbReference type="ARBA" id="ARBA00022655"/>
    </source>
</evidence>
<keyword evidence="11" id="KW-1185">Reference proteome</keyword>
<dbReference type="EMBL" id="SDWW01000045">
    <property type="protein sequence ID" value="RYV49972.1"/>
    <property type="molecule type" value="Genomic_DNA"/>
</dbReference>
<dbReference type="GO" id="GO:0004592">
    <property type="term" value="F:pantoate-beta-alanine ligase activity"/>
    <property type="evidence" value="ECO:0007669"/>
    <property type="project" value="UniProtKB-UniRule"/>
</dbReference>
<evidence type="ECO:0000256" key="8">
    <source>
        <dbReference type="HAMAP-Rule" id="MF_00158"/>
    </source>
</evidence>
<dbReference type="NCBIfam" id="TIGR00018">
    <property type="entry name" value="panC"/>
    <property type="match status" value="1"/>
</dbReference>
<dbReference type="SUPFAM" id="SSF52374">
    <property type="entry name" value="Nucleotidylyl transferase"/>
    <property type="match status" value="1"/>
</dbReference>
<dbReference type="AlphaFoldDB" id="A0A4Q5MWC4"/>
<comment type="caution">
    <text evidence="10">The sequence shown here is derived from an EMBL/GenBank/DDBJ whole genome shotgun (WGS) entry which is preliminary data.</text>
</comment>
<evidence type="ECO:0000256" key="2">
    <source>
        <dbReference type="ARBA" id="ARBA00009256"/>
    </source>
</evidence>
<dbReference type="InterPro" id="IPR003721">
    <property type="entry name" value="Pantoate_ligase"/>
</dbReference>
<keyword evidence="6 8" id="KW-0067">ATP-binding</keyword>
<evidence type="ECO:0000256" key="1">
    <source>
        <dbReference type="ARBA" id="ARBA00004990"/>
    </source>
</evidence>
<dbReference type="OrthoDB" id="9773087at2"/>
<comment type="subcellular location">
    <subcellularLocation>
        <location evidence="8">Cytoplasm</location>
    </subcellularLocation>
</comment>
<dbReference type="GO" id="GO:0015940">
    <property type="term" value="P:pantothenate biosynthetic process"/>
    <property type="evidence" value="ECO:0007669"/>
    <property type="project" value="UniProtKB-UniRule"/>
</dbReference>
<feature type="binding site" evidence="8">
    <location>
        <position position="90"/>
    </location>
    <ligand>
        <name>(R)-pantoate</name>
        <dbReference type="ChEBI" id="CHEBI:15980"/>
    </ligand>
</feature>
<accession>A0A4Q5MWC4</accession>
<dbReference type="CDD" id="cd00560">
    <property type="entry name" value="PanC"/>
    <property type="match status" value="1"/>
</dbReference>
<evidence type="ECO:0000256" key="6">
    <source>
        <dbReference type="ARBA" id="ARBA00022840"/>
    </source>
</evidence>
<dbReference type="Gene3D" id="3.40.50.620">
    <property type="entry name" value="HUPs"/>
    <property type="match status" value="1"/>
</dbReference>
<feature type="binding site" evidence="8">
    <location>
        <begin position="59"/>
        <end position="66"/>
    </location>
    <ligand>
        <name>ATP</name>
        <dbReference type="ChEBI" id="CHEBI:30616"/>
    </ligand>
</feature>
<evidence type="ECO:0000256" key="5">
    <source>
        <dbReference type="ARBA" id="ARBA00022741"/>
    </source>
</evidence>
<keyword evidence="8" id="KW-0963">Cytoplasm</keyword>
<evidence type="ECO:0000256" key="3">
    <source>
        <dbReference type="ARBA" id="ARBA00022598"/>
    </source>
</evidence>
<dbReference type="GO" id="GO:0005829">
    <property type="term" value="C:cytosol"/>
    <property type="evidence" value="ECO:0007669"/>
    <property type="project" value="TreeGrafter"/>
</dbReference>
<dbReference type="PANTHER" id="PTHR21299:SF1">
    <property type="entry name" value="PANTOATE--BETA-ALANINE LIGASE"/>
    <property type="match status" value="1"/>
</dbReference>
<organism evidence="10 11">
    <name type="scientific">Pengzhenrongella frigida</name>
    <dbReference type="NCBI Taxonomy" id="1259133"/>
    <lineage>
        <taxon>Bacteria</taxon>
        <taxon>Bacillati</taxon>
        <taxon>Actinomycetota</taxon>
        <taxon>Actinomycetes</taxon>
        <taxon>Micrococcales</taxon>
        <taxon>Pengzhenrongella</taxon>
    </lineage>
</organism>
<dbReference type="GO" id="GO:0005524">
    <property type="term" value="F:ATP binding"/>
    <property type="evidence" value="ECO:0007669"/>
    <property type="project" value="UniProtKB-KW"/>
</dbReference>
<dbReference type="InterPro" id="IPR014729">
    <property type="entry name" value="Rossmann-like_a/b/a_fold"/>
</dbReference>
<comment type="pathway">
    <text evidence="1 8">Cofactor biosynthesis; (R)-pantothenate biosynthesis; (R)-pantothenate from (R)-pantoate and beta-alanine: step 1/1.</text>
</comment>
<dbReference type="InterPro" id="IPR004821">
    <property type="entry name" value="Cyt_trans-like"/>
</dbReference>
<dbReference type="UniPathway" id="UPA00028">
    <property type="reaction ID" value="UER00005"/>
</dbReference>
<feature type="binding site" evidence="8">
    <location>
        <position position="90"/>
    </location>
    <ligand>
        <name>beta-alanine</name>
        <dbReference type="ChEBI" id="CHEBI:57966"/>
    </ligand>
</feature>
<proteinExistence type="inferred from homology"/>
<evidence type="ECO:0000313" key="10">
    <source>
        <dbReference type="EMBL" id="RYV49972.1"/>
    </source>
</evidence>
<gene>
    <name evidence="8" type="primary">panC</name>
    <name evidence="10" type="ORF">EUA98_15865</name>
</gene>
<dbReference type="Gene3D" id="3.30.1300.10">
    <property type="entry name" value="Pantoate-beta-alanine ligase, C-terminal domain"/>
    <property type="match status" value="1"/>
</dbReference>
<feature type="binding site" evidence="8">
    <location>
        <begin position="177"/>
        <end position="180"/>
    </location>
    <ligand>
        <name>ATP</name>
        <dbReference type="ChEBI" id="CHEBI:30616"/>
    </ligand>
</feature>
<feature type="region of interest" description="Disordered" evidence="9">
    <location>
        <begin position="1"/>
        <end position="26"/>
    </location>
</feature>
<feature type="binding site" evidence="8">
    <location>
        <position position="183"/>
    </location>
    <ligand>
        <name>(R)-pantoate</name>
        <dbReference type="ChEBI" id="CHEBI:15980"/>
    </ligand>
</feature>
<evidence type="ECO:0000313" key="11">
    <source>
        <dbReference type="Proteomes" id="UP000293764"/>
    </source>
</evidence>
<keyword evidence="5 8" id="KW-0547">Nucleotide-binding</keyword>
<dbReference type="RefSeq" id="WP_130103671.1">
    <property type="nucleotide sequence ID" value="NZ_SDWW01000045.1"/>
</dbReference>
<reference evidence="10 11" key="1">
    <citation type="submission" date="2019-01" db="EMBL/GenBank/DDBJ databases">
        <title>Novel species of Cellulomonas.</title>
        <authorList>
            <person name="Liu Q."/>
            <person name="Xin Y.-H."/>
        </authorList>
    </citation>
    <scope>NUCLEOTIDE SEQUENCE [LARGE SCALE GENOMIC DNA]</scope>
    <source>
        <strain evidence="10 11">HLT2-17</strain>
    </source>
</reference>
<sequence length="319" mass="33574">MTPPDPLVAPRASRVVRGPNEPGNPRPVLVRTRAELAAALAARPVATGKTYGRAVVMTMGALHQGHLSLVRRARELADQVVVTIFVNPLQFGVGEDLGRYPRDLEGDLDLLASVGADLVFAPTPDVMFPDGDPVVRVTAGPLGEILEGVTRPGHLDGVLTVVLKLMHLTRPDVSVFGQKDAQQVMAVERMVCDLDVPVKIVAAPTVRDTDGLALSSRNAFLSPAERARALVLSRALGAGERATNASAADADAVRAAARGELDGADVELDYLALVDPRTALEVPAGHQGAAVLAVAARVGVTRLIDNVPLWLGEHEENDA</sequence>
<comment type="similarity">
    <text evidence="2 8">Belongs to the pantothenate synthetase family.</text>
</comment>
<dbReference type="PANTHER" id="PTHR21299">
    <property type="entry name" value="CYTIDYLATE KINASE/PANTOATE-BETA-ALANINE LIGASE"/>
    <property type="match status" value="1"/>
</dbReference>
<comment type="subunit">
    <text evidence="8">Homodimer.</text>
</comment>
<comment type="function">
    <text evidence="8">Catalyzes the condensation of pantoate with beta-alanine in an ATP-dependent reaction via a pantoyl-adenylate intermediate.</text>
</comment>
<comment type="miscellaneous">
    <text evidence="8">The reaction proceeds by a bi uni uni bi ping pong mechanism.</text>
</comment>
<feature type="binding site" evidence="8">
    <location>
        <begin position="214"/>
        <end position="217"/>
    </location>
    <ligand>
        <name>ATP</name>
        <dbReference type="ChEBI" id="CHEBI:30616"/>
    </ligand>
</feature>
<name>A0A4Q5MWC4_9MICO</name>
<protein>
    <recommendedName>
        <fullName evidence="8">Pantothenate synthetase</fullName>
        <shortName evidence="8">PS</shortName>
        <ecNumber evidence="8">6.3.2.1</ecNumber>
    </recommendedName>
    <alternativeName>
        <fullName evidence="8">Pantoate--beta-alanine ligase</fullName>
    </alternativeName>
    <alternativeName>
        <fullName evidence="8">Pantoate-activating enzyme</fullName>
    </alternativeName>
</protein>
<feature type="binding site" evidence="8">
    <location>
        <position position="206"/>
    </location>
    <ligand>
        <name>ATP</name>
        <dbReference type="ChEBI" id="CHEBI:30616"/>
    </ligand>
</feature>
<feature type="active site" description="Proton donor" evidence="8">
    <location>
        <position position="66"/>
    </location>
</feature>
<evidence type="ECO:0000256" key="9">
    <source>
        <dbReference type="SAM" id="MobiDB-lite"/>
    </source>
</evidence>
<dbReference type="Proteomes" id="UP000293764">
    <property type="component" value="Unassembled WGS sequence"/>
</dbReference>
<dbReference type="InterPro" id="IPR042176">
    <property type="entry name" value="Pantoate_ligase_C"/>
</dbReference>
<dbReference type="NCBIfam" id="TIGR00125">
    <property type="entry name" value="cyt_tran_rel"/>
    <property type="match status" value="1"/>
</dbReference>
<dbReference type="Pfam" id="PF02569">
    <property type="entry name" value="Pantoate_ligase"/>
    <property type="match status" value="1"/>
</dbReference>
<keyword evidence="4 8" id="KW-0566">Pantothenate biosynthesis</keyword>
<dbReference type="HAMAP" id="MF_00158">
    <property type="entry name" value="PanC"/>
    <property type="match status" value="1"/>
</dbReference>
<evidence type="ECO:0000256" key="7">
    <source>
        <dbReference type="ARBA" id="ARBA00048258"/>
    </source>
</evidence>
<keyword evidence="3 8" id="KW-0436">Ligase</keyword>